<keyword evidence="1" id="KW-1133">Transmembrane helix</keyword>
<sequence length="122" mass="13701">MSTPDLRHTPSPEEFVEAQKSPEFQELRKKQRGFAFPVTICALIWFAVYVVLAMFAPDLFSGKVLGNINVGVILGLLQFVTTFAITYAYVKFADREIEPRTSALRDRLERTGDFAETGPARA</sequence>
<dbReference type="OrthoDB" id="3543412at2"/>
<dbReference type="Proteomes" id="UP000023703">
    <property type="component" value="Chromosome"/>
</dbReference>
<dbReference type="PANTHER" id="PTHR38441:SF1">
    <property type="entry name" value="MEMBRANE PROTEIN"/>
    <property type="match status" value="1"/>
</dbReference>
<organism evidence="2 3">
    <name type="scientific">Corynebacterium glyciniphilum AJ 3170</name>
    <dbReference type="NCBI Taxonomy" id="1404245"/>
    <lineage>
        <taxon>Bacteria</taxon>
        <taxon>Bacillati</taxon>
        <taxon>Actinomycetota</taxon>
        <taxon>Actinomycetes</taxon>
        <taxon>Mycobacteriales</taxon>
        <taxon>Corynebacteriaceae</taxon>
        <taxon>Corynebacterium</taxon>
    </lineage>
</organism>
<keyword evidence="1" id="KW-0472">Membrane</keyword>
<dbReference type="KEGG" id="cgy:CGLY_12690"/>
<dbReference type="RefSeq" id="WP_038549994.1">
    <property type="nucleotide sequence ID" value="NZ_CP006842.1"/>
</dbReference>
<dbReference type="InterPro" id="IPR007436">
    <property type="entry name" value="DUF485"/>
</dbReference>
<dbReference type="EMBL" id="CP006842">
    <property type="protein sequence ID" value="AHW64978.1"/>
    <property type="molecule type" value="Genomic_DNA"/>
</dbReference>
<accession>X5DP69</accession>
<feature type="transmembrane region" description="Helical" evidence="1">
    <location>
        <begin position="68"/>
        <end position="90"/>
    </location>
</feature>
<dbReference type="STRING" id="1404245.CGLY_12690"/>
<dbReference type="PANTHER" id="PTHR38441">
    <property type="entry name" value="INTEGRAL MEMBRANE PROTEIN-RELATED"/>
    <property type="match status" value="1"/>
</dbReference>
<evidence type="ECO:0000313" key="2">
    <source>
        <dbReference type="EMBL" id="AHW64978.1"/>
    </source>
</evidence>
<feature type="transmembrane region" description="Helical" evidence="1">
    <location>
        <begin position="34"/>
        <end position="56"/>
    </location>
</feature>
<keyword evidence="3" id="KW-1185">Reference proteome</keyword>
<reference evidence="2 3" key="1">
    <citation type="journal article" date="2015" name="Int. J. Syst. Evol. Microbiol.">
        <title>Revisiting Corynebacterium glyciniphilum (ex Kubota et al., 1972) sp. nov., nom. rev., isolated from putrefied banana.</title>
        <authorList>
            <person name="Al-Dilaimi A."/>
            <person name="Bednarz H."/>
            <person name="Lomker A."/>
            <person name="Niehaus K."/>
            <person name="Kalinowski J."/>
            <person name="Ruckert C."/>
        </authorList>
    </citation>
    <scope>NUCLEOTIDE SEQUENCE [LARGE SCALE GENOMIC DNA]</scope>
    <source>
        <strain evidence="2">AJ 3170</strain>
    </source>
</reference>
<protein>
    <submittedName>
        <fullName evidence="2">Putative membrane protein</fullName>
    </submittedName>
</protein>
<evidence type="ECO:0000256" key="1">
    <source>
        <dbReference type="SAM" id="Phobius"/>
    </source>
</evidence>
<proteinExistence type="predicted"/>
<evidence type="ECO:0000313" key="3">
    <source>
        <dbReference type="Proteomes" id="UP000023703"/>
    </source>
</evidence>
<name>X5DP69_9CORY</name>
<gene>
    <name evidence="2" type="ORF">CGLY_12690</name>
</gene>
<dbReference type="HOGENOM" id="CLU_123372_1_0_11"/>
<keyword evidence="1" id="KW-0812">Transmembrane</keyword>
<dbReference type="Pfam" id="PF04341">
    <property type="entry name" value="DUF485"/>
    <property type="match status" value="1"/>
</dbReference>
<dbReference type="eggNOG" id="COG3162">
    <property type="taxonomic scope" value="Bacteria"/>
</dbReference>
<dbReference type="AlphaFoldDB" id="X5DP69"/>